<gene>
    <name evidence="1" type="ORF">Hsar01_02003</name>
</gene>
<organism evidence="1 2">
    <name type="scientific">Haloferula sargassicola</name>
    <dbReference type="NCBI Taxonomy" id="490096"/>
    <lineage>
        <taxon>Bacteria</taxon>
        <taxon>Pseudomonadati</taxon>
        <taxon>Verrucomicrobiota</taxon>
        <taxon>Verrucomicrobiia</taxon>
        <taxon>Verrucomicrobiales</taxon>
        <taxon>Verrucomicrobiaceae</taxon>
        <taxon>Haloferula</taxon>
    </lineage>
</organism>
<keyword evidence="2" id="KW-1185">Reference proteome</keyword>
<reference evidence="1 2" key="1">
    <citation type="submission" date="2024-02" db="EMBL/GenBank/DDBJ databases">
        <title>Haloferula sargassicola NBRC 104335.</title>
        <authorList>
            <person name="Ichikawa N."/>
            <person name="Katano-Makiyama Y."/>
            <person name="Hidaka K."/>
        </authorList>
    </citation>
    <scope>NUCLEOTIDE SEQUENCE [LARGE SCALE GENOMIC DNA]</scope>
    <source>
        <strain evidence="1 2">NBRC 104335</strain>
    </source>
</reference>
<name>A0ABP9UTV3_9BACT</name>
<accession>A0ABP9UTV3</accession>
<evidence type="ECO:0000313" key="2">
    <source>
        <dbReference type="Proteomes" id="UP001476282"/>
    </source>
</evidence>
<dbReference type="EMBL" id="BAABRI010000010">
    <property type="protein sequence ID" value="GAA5482779.1"/>
    <property type="molecule type" value="Genomic_DNA"/>
</dbReference>
<comment type="caution">
    <text evidence="1">The sequence shown here is derived from an EMBL/GenBank/DDBJ whole genome shotgun (WGS) entry which is preliminary data.</text>
</comment>
<evidence type="ECO:0000313" key="1">
    <source>
        <dbReference type="EMBL" id="GAA5482779.1"/>
    </source>
</evidence>
<protein>
    <submittedName>
        <fullName evidence="1">Uncharacterized protein</fullName>
    </submittedName>
</protein>
<proteinExistence type="predicted"/>
<sequence length="37" mass="4067">MRMLAEFSEWAEGCTWFPLQGVAESGFEMVRSGSAAP</sequence>
<dbReference type="Proteomes" id="UP001476282">
    <property type="component" value="Unassembled WGS sequence"/>
</dbReference>